<comment type="caution">
    <text evidence="9">The sequence shown here is derived from an EMBL/GenBank/DDBJ whole genome shotgun (WGS) entry which is preliminary data.</text>
</comment>
<evidence type="ECO:0000256" key="1">
    <source>
        <dbReference type="ARBA" id="ARBA00010641"/>
    </source>
</evidence>
<dbReference type="SUPFAM" id="SSF88946">
    <property type="entry name" value="Sigma2 domain of RNA polymerase sigma factors"/>
    <property type="match status" value="1"/>
</dbReference>
<evidence type="ECO:0000256" key="2">
    <source>
        <dbReference type="ARBA" id="ARBA00023015"/>
    </source>
</evidence>
<evidence type="ECO:0000256" key="6">
    <source>
        <dbReference type="SAM" id="MobiDB-lite"/>
    </source>
</evidence>
<dbReference type="InterPro" id="IPR013324">
    <property type="entry name" value="RNA_pol_sigma_r3/r4-like"/>
</dbReference>
<gene>
    <name evidence="9" type="ORF">GCM10009544_48500</name>
</gene>
<protein>
    <submittedName>
        <fullName evidence="9">Sigma-70 family RNA polymerase sigma factor</fullName>
    </submittedName>
</protein>
<keyword evidence="10" id="KW-1185">Reference proteome</keyword>
<keyword evidence="3" id="KW-0731">Sigma factor</keyword>
<proteinExistence type="inferred from homology"/>
<accession>A0ABN1ANY6</accession>
<evidence type="ECO:0000259" key="8">
    <source>
        <dbReference type="Pfam" id="PF07638"/>
    </source>
</evidence>
<keyword evidence="4" id="KW-0238">DNA-binding</keyword>
<dbReference type="Gene3D" id="1.10.1740.10">
    <property type="match status" value="1"/>
</dbReference>
<reference evidence="9 10" key="1">
    <citation type="journal article" date="2019" name="Int. J. Syst. Evol. Microbiol.">
        <title>The Global Catalogue of Microorganisms (GCM) 10K type strain sequencing project: providing services to taxonomists for standard genome sequencing and annotation.</title>
        <authorList>
            <consortium name="The Broad Institute Genomics Platform"/>
            <consortium name="The Broad Institute Genome Sequencing Center for Infectious Disease"/>
            <person name="Wu L."/>
            <person name="Ma J."/>
        </authorList>
    </citation>
    <scope>NUCLEOTIDE SEQUENCE [LARGE SCALE GENOMIC DNA]</scope>
    <source>
        <strain evidence="9 10">JCM 10649</strain>
    </source>
</reference>
<dbReference type="InterPro" id="IPR007627">
    <property type="entry name" value="RNA_pol_sigma70_r2"/>
</dbReference>
<name>A0ABN1ANY6_9ACTN</name>
<dbReference type="SUPFAM" id="SSF88659">
    <property type="entry name" value="Sigma3 and sigma4 domains of RNA polymerase sigma factors"/>
    <property type="match status" value="1"/>
</dbReference>
<dbReference type="Proteomes" id="UP001499895">
    <property type="component" value="Unassembled WGS sequence"/>
</dbReference>
<dbReference type="RefSeq" id="WP_344094418.1">
    <property type="nucleotide sequence ID" value="NZ_BAAAHB010000068.1"/>
</dbReference>
<feature type="domain" description="RNA polymerase sigma-70 ECF-like HTH" evidence="8">
    <location>
        <begin position="121"/>
        <end position="181"/>
    </location>
</feature>
<evidence type="ECO:0000313" key="9">
    <source>
        <dbReference type="EMBL" id="GAA0480884.1"/>
    </source>
</evidence>
<dbReference type="PANTHER" id="PTHR43133">
    <property type="entry name" value="RNA POLYMERASE ECF-TYPE SIGMA FACTO"/>
    <property type="match status" value="1"/>
</dbReference>
<comment type="similarity">
    <text evidence="1">Belongs to the sigma-70 factor family. ECF subfamily.</text>
</comment>
<evidence type="ECO:0000256" key="4">
    <source>
        <dbReference type="ARBA" id="ARBA00023125"/>
    </source>
</evidence>
<feature type="compositionally biased region" description="Basic and acidic residues" evidence="6">
    <location>
        <begin position="172"/>
        <end position="185"/>
    </location>
</feature>
<dbReference type="EMBL" id="BAAAHB010000068">
    <property type="protein sequence ID" value="GAA0480884.1"/>
    <property type="molecule type" value="Genomic_DNA"/>
</dbReference>
<dbReference type="Pfam" id="PF07638">
    <property type="entry name" value="Sigma70_ECF"/>
    <property type="match status" value="1"/>
</dbReference>
<dbReference type="InterPro" id="IPR014284">
    <property type="entry name" value="RNA_pol_sigma-70_dom"/>
</dbReference>
<dbReference type="InterPro" id="IPR013325">
    <property type="entry name" value="RNA_pol_sigma_r2"/>
</dbReference>
<feature type="domain" description="RNA polymerase sigma-70 region 2" evidence="7">
    <location>
        <begin position="34"/>
        <end position="96"/>
    </location>
</feature>
<keyword evidence="5" id="KW-0804">Transcription</keyword>
<dbReference type="Pfam" id="PF04542">
    <property type="entry name" value="Sigma70_r2"/>
    <property type="match status" value="1"/>
</dbReference>
<feature type="region of interest" description="Disordered" evidence="6">
    <location>
        <begin position="172"/>
        <end position="191"/>
    </location>
</feature>
<evidence type="ECO:0000256" key="3">
    <source>
        <dbReference type="ARBA" id="ARBA00023082"/>
    </source>
</evidence>
<evidence type="ECO:0000259" key="7">
    <source>
        <dbReference type="Pfam" id="PF04542"/>
    </source>
</evidence>
<dbReference type="NCBIfam" id="TIGR02937">
    <property type="entry name" value="sigma70-ECF"/>
    <property type="match status" value="1"/>
</dbReference>
<keyword evidence="2" id="KW-0805">Transcription regulation</keyword>
<evidence type="ECO:0000256" key="5">
    <source>
        <dbReference type="ARBA" id="ARBA00023163"/>
    </source>
</evidence>
<evidence type="ECO:0000313" key="10">
    <source>
        <dbReference type="Proteomes" id="UP001499895"/>
    </source>
</evidence>
<dbReference type="InterPro" id="IPR039425">
    <property type="entry name" value="RNA_pol_sigma-70-like"/>
</dbReference>
<dbReference type="InterPro" id="IPR053812">
    <property type="entry name" value="HTH_Sigma70_ECF-like"/>
</dbReference>
<organism evidence="9 10">
    <name type="scientific">Streptomyces stramineus</name>
    <dbReference type="NCBI Taxonomy" id="173861"/>
    <lineage>
        <taxon>Bacteria</taxon>
        <taxon>Bacillati</taxon>
        <taxon>Actinomycetota</taxon>
        <taxon>Actinomycetes</taxon>
        <taxon>Kitasatosporales</taxon>
        <taxon>Streptomycetaceae</taxon>
        <taxon>Streptomyces</taxon>
    </lineage>
</organism>
<feature type="region of interest" description="Disordered" evidence="6">
    <location>
        <begin position="1"/>
        <end position="21"/>
    </location>
</feature>
<dbReference type="PANTHER" id="PTHR43133:SF8">
    <property type="entry name" value="RNA POLYMERASE SIGMA FACTOR HI_1459-RELATED"/>
    <property type="match status" value="1"/>
</dbReference>
<sequence>MRQLSGRGSGSEEPVRKLSKQRETELMEALRTIEPRLIASVTRITRDYHLAQDITQEVCIAVFREFRKGTTFDKPVIVFATAVARNKVRDHYRKRASNETPFGDLPDAPPLFGADPVAGLEYLELLEAVKAAIADERQAAVWELKHVWGLKGTEIGDLLGISSATVSRELAEGEAKAKAEVRRGDEEMEPA</sequence>